<dbReference type="AlphaFoldDB" id="A0A1I7I4D9"/>
<reference evidence="3" key="1">
    <citation type="submission" date="2016-10" db="EMBL/GenBank/DDBJ databases">
        <authorList>
            <person name="Varghese N."/>
        </authorList>
    </citation>
    <scope>NUCLEOTIDE SEQUENCE [LARGE SCALE GENOMIC DNA]</scope>
    <source>
        <strain evidence="3">DSM 18820</strain>
    </source>
</reference>
<gene>
    <name evidence="2" type="ORF">SAMN04487941_1904</name>
</gene>
<keyword evidence="1" id="KW-0732">Signal</keyword>
<feature type="signal peptide" evidence="1">
    <location>
        <begin position="1"/>
        <end position="17"/>
    </location>
</feature>
<evidence type="ECO:0000313" key="3">
    <source>
        <dbReference type="Proteomes" id="UP000182491"/>
    </source>
</evidence>
<protein>
    <submittedName>
        <fullName evidence="2">Uncharacterized protein</fullName>
    </submittedName>
</protein>
<feature type="chain" id="PRO_5010322417" evidence="1">
    <location>
        <begin position="18"/>
        <end position="191"/>
    </location>
</feature>
<evidence type="ECO:0000256" key="1">
    <source>
        <dbReference type="SAM" id="SignalP"/>
    </source>
</evidence>
<sequence length="191" mass="21519">MAKYTSFLLAGLLLVTAACERPAPPASDKADTYFDLTAYLQEQKRELQANQPMVLKAVATQGQAPEIKETTAIDWEDELTVFEQVDLNRPSLQEYYTKQEQVLEDGSVAVEYTKLPDAEAQVAYLRLRLSPEGRLLQLNARLQDENIIFFSNRSVQLDANAQTGDISSYKVEGVQKMVFGDSLRYMVETNL</sequence>
<accession>A0A1I7I4D9</accession>
<dbReference type="Proteomes" id="UP000182491">
    <property type="component" value="Unassembled WGS sequence"/>
</dbReference>
<evidence type="ECO:0000313" key="2">
    <source>
        <dbReference type="EMBL" id="SFU67772.1"/>
    </source>
</evidence>
<proteinExistence type="predicted"/>
<dbReference type="EMBL" id="FPCA01000002">
    <property type="protein sequence ID" value="SFU67772.1"/>
    <property type="molecule type" value="Genomic_DNA"/>
</dbReference>
<dbReference type="STRING" id="388950.GCA_001611675_01639"/>
<dbReference type="RefSeq" id="WP_068837683.1">
    <property type="nucleotide sequence ID" value="NZ_BMXC01000002.1"/>
</dbReference>
<dbReference type="PROSITE" id="PS51257">
    <property type="entry name" value="PROKAR_LIPOPROTEIN"/>
    <property type="match status" value="1"/>
</dbReference>
<dbReference type="OrthoDB" id="794757at2"/>
<organism evidence="2 3">
    <name type="scientific">Pontibacter akesuensis</name>
    <dbReference type="NCBI Taxonomy" id="388950"/>
    <lineage>
        <taxon>Bacteria</taxon>
        <taxon>Pseudomonadati</taxon>
        <taxon>Bacteroidota</taxon>
        <taxon>Cytophagia</taxon>
        <taxon>Cytophagales</taxon>
        <taxon>Hymenobacteraceae</taxon>
        <taxon>Pontibacter</taxon>
    </lineage>
</organism>
<name>A0A1I7I4D9_9BACT</name>
<keyword evidence="3" id="KW-1185">Reference proteome</keyword>